<organism evidence="1 2">
    <name type="scientific">Halotia branconii CENA392</name>
    <dbReference type="NCBI Taxonomy" id="1539056"/>
    <lineage>
        <taxon>Bacteria</taxon>
        <taxon>Bacillati</taxon>
        <taxon>Cyanobacteriota</taxon>
        <taxon>Cyanophyceae</taxon>
        <taxon>Nostocales</taxon>
        <taxon>Nodulariaceae</taxon>
        <taxon>Halotia</taxon>
    </lineage>
</organism>
<evidence type="ECO:0000313" key="2">
    <source>
        <dbReference type="Proteomes" id="UP001223520"/>
    </source>
</evidence>
<sequence>MTTEAEKIWRHAKELQQAAELLVICCQAHPQELDYLRFNFEAVTSQYTQLEKLFSGDSQ</sequence>
<protein>
    <submittedName>
        <fullName evidence="1">Uncharacterized protein</fullName>
    </submittedName>
</protein>
<dbReference type="RefSeq" id="WP_281482098.1">
    <property type="nucleotide sequence ID" value="NZ_CP124543.1"/>
</dbReference>
<evidence type="ECO:0000313" key="1">
    <source>
        <dbReference type="EMBL" id="WGV24785.1"/>
    </source>
</evidence>
<accession>A0AAJ6NQL0</accession>
<proteinExistence type="predicted"/>
<keyword evidence="2" id="KW-1185">Reference proteome</keyword>
<dbReference type="KEGG" id="hbq:QI031_23925"/>
<gene>
    <name evidence="1" type="ORF">QI031_23925</name>
</gene>
<name>A0AAJ6NQL0_9CYAN</name>
<dbReference type="Proteomes" id="UP001223520">
    <property type="component" value="Chromosome"/>
</dbReference>
<reference evidence="1 2" key="1">
    <citation type="journal article" date="2023" name="Limnol Oceanogr Lett">
        <title>Environmental adaptations by the intertidal Antarctic cyanobacterium Halotia branconii CENA392 as revealed using long-read genome sequencing.</title>
        <authorList>
            <person name="Dextro R.B."/>
            <person name="Delbaje E."/>
            <person name="Freitas P.N.N."/>
            <person name="Geraldes V."/>
            <person name="Pinto E."/>
            <person name="Long P.F."/>
            <person name="Fiore M.F."/>
        </authorList>
    </citation>
    <scope>NUCLEOTIDE SEQUENCE [LARGE SCALE GENOMIC DNA]</scope>
    <source>
        <strain evidence="1 2">CENA392</strain>
    </source>
</reference>
<dbReference type="AlphaFoldDB" id="A0AAJ6NQL0"/>
<dbReference type="EMBL" id="CP124543">
    <property type="protein sequence ID" value="WGV24785.1"/>
    <property type="molecule type" value="Genomic_DNA"/>
</dbReference>